<evidence type="ECO:0000259" key="6">
    <source>
        <dbReference type="Pfam" id="PF00534"/>
    </source>
</evidence>
<feature type="domain" description="Glycosyltransferase 2-like" evidence="7">
    <location>
        <begin position="494"/>
        <end position="604"/>
    </location>
</feature>
<dbReference type="GO" id="GO:0016757">
    <property type="term" value="F:glycosyltransferase activity"/>
    <property type="evidence" value="ECO:0007669"/>
    <property type="project" value="UniProtKB-KW"/>
</dbReference>
<evidence type="ECO:0000256" key="3">
    <source>
        <dbReference type="ARBA" id="ARBA00022676"/>
    </source>
</evidence>
<evidence type="ECO:0000256" key="5">
    <source>
        <dbReference type="SAM" id="MobiDB-lite"/>
    </source>
</evidence>
<dbReference type="CDD" id="cd04186">
    <property type="entry name" value="GT_2_like_c"/>
    <property type="match status" value="1"/>
</dbReference>
<dbReference type="SUPFAM" id="SSF53335">
    <property type="entry name" value="S-adenosyl-L-methionine-dependent methyltransferases"/>
    <property type="match status" value="1"/>
</dbReference>
<evidence type="ECO:0000256" key="4">
    <source>
        <dbReference type="ARBA" id="ARBA00022679"/>
    </source>
</evidence>
<keyword evidence="9" id="KW-1185">Reference proteome</keyword>
<dbReference type="SUPFAM" id="SSF57997">
    <property type="entry name" value="Tropomyosin"/>
    <property type="match status" value="1"/>
</dbReference>
<comment type="similarity">
    <text evidence="2">Belongs to the glycosyltransferase 2 family.</text>
</comment>
<sequence length="1133" mass="129838">MNKDYPSPEELTEEALDENSSLKKMLQFIGKGKQVVDFGCATGLLAHLLQKRDCIVTGIEINPDAARVAEKYCEKVIVADLDFVSITKILPKEKFDVVIFGDVLEHLRNPWKVLEETKSILKEYGFVVASIPNIAHGAIRLALLNGKFEYTNLGILDDTHLRFFTRKTSQELFKNTGYFIDEIDRTKLPVFSDSDLIPQLHENNFSEEVIQYLDQDKDVDTLQFIIRAFPLAPEGQDSLLNTRYQQVLAERDLIQSQLEKTQGELAKAEFKLQQTQAELEKSQSQLQVTETQREEFQSELQQTQAELEKSQSQLQVTETQREEFQSELQQTQAELEKSQSQLQATETELERSQSELQHSQKELQQLQSQLQYSQRELERSQSQLQHTQRELEKSQFQLQKTETERDRSQSQLQNIQRELEYSKTTIAAMETSKFWKLRKLWFKFKEPKLKSIFSNKNHTSNFISPQQKTELTYLKIEEVLPPKAITKHSLSVDVIVCVHNAFEDVKNCLESVIRYSSNPYTIIIVNDGSDEETSEYLADFARTQNATLIRNQVAKGYTFAANQGLQKSKADYAILLNSDTIVTPNWLDRIVACGESDPKIGIIGPLSNTASWQSIPEITENGDWAENKLPPGMTISYMGKLVADYSWRLYPRISFLNGFCLAIKRQTIASIGYFDEQTFGAGYGEENDYCLRAQTAGWQLAIADDTYIYHSQSRSYSHERRKLLCDRADKALISKHGQQIVSDGVNICQNDRVIAGMRSRSRIMLSRQKFITDGKSRWEGKRVLIILPIMHPGGGGNVVFQEATAMQQMGVDVRIVNFNHHRHSFENGYPENTIPIIYVDKEHEISYLLPEYDAVIATLYKSVYWLELSHENDKKPVRGYYIQDFEPYFFSQTSPEYEIAWKSYTKYSDLVKFTKTEWNHNLLKNQLKTDSAIVGASVNLDLYRPQKRRDVNWPERPLRITAMIRPDSPRRAAELTMQILQKIALTHGNNIEIIIFGCQSDDPKFLQLTQDFSWYNAGILTRSQLAFLLNEVDIFVDFSSFQAMGLTAMEAMACGAAVIVPETGGAASFAIHEQNSLIVDTSSEEACFNQLNRLILDQQLREKLQQTAINDICEYFPEKAAHNILNSLFPGND</sequence>
<proteinExistence type="inferred from homology"/>
<dbReference type="SUPFAM" id="SSF53756">
    <property type="entry name" value="UDP-Glycosyltransferase/glycogen phosphorylase"/>
    <property type="match status" value="1"/>
</dbReference>
<dbReference type="PANTHER" id="PTHR43179">
    <property type="entry name" value="RHAMNOSYLTRANSFERASE WBBL"/>
    <property type="match status" value="1"/>
</dbReference>
<dbReference type="PANTHER" id="PTHR43179:SF12">
    <property type="entry name" value="GALACTOFURANOSYLTRANSFERASE GLFT2"/>
    <property type="match status" value="1"/>
</dbReference>
<dbReference type="Pfam" id="PF00535">
    <property type="entry name" value="Glycos_transf_2"/>
    <property type="match status" value="1"/>
</dbReference>
<comment type="pathway">
    <text evidence="1">Cell wall biogenesis; cell wall polysaccharide biosynthesis.</text>
</comment>
<dbReference type="InterPro" id="IPR029044">
    <property type="entry name" value="Nucleotide-diphossugar_trans"/>
</dbReference>
<dbReference type="Gene3D" id="1.10.287.1490">
    <property type="match status" value="1"/>
</dbReference>
<dbReference type="InterPro" id="IPR001296">
    <property type="entry name" value="Glyco_trans_1"/>
</dbReference>
<name>A0ABU5UH04_9CYAN</name>
<dbReference type="Pfam" id="PF13489">
    <property type="entry name" value="Methyltransf_23"/>
    <property type="match status" value="1"/>
</dbReference>
<dbReference type="CDD" id="cd02440">
    <property type="entry name" value="AdoMet_MTases"/>
    <property type="match status" value="1"/>
</dbReference>
<dbReference type="InterPro" id="IPR029063">
    <property type="entry name" value="SAM-dependent_MTases_sf"/>
</dbReference>
<reference evidence="8 9" key="1">
    <citation type="submission" date="2023-12" db="EMBL/GenBank/DDBJ databases">
        <title>Baltic Sea Cyanobacteria.</title>
        <authorList>
            <person name="Delbaje E."/>
            <person name="Fewer D.P."/>
            <person name="Shishido T.K."/>
        </authorList>
    </citation>
    <scope>NUCLEOTIDE SEQUENCE [LARGE SCALE GENOMIC DNA]</scope>
    <source>
        <strain evidence="8 9">UHCC-0300</strain>
    </source>
</reference>
<accession>A0ABU5UH04</accession>
<dbReference type="SUPFAM" id="SSF53448">
    <property type="entry name" value="Nucleotide-diphospho-sugar transferases"/>
    <property type="match status" value="1"/>
</dbReference>
<dbReference type="RefSeq" id="WP_323197158.1">
    <property type="nucleotide sequence ID" value="NZ_JAYGHG010000029.1"/>
</dbReference>
<protein>
    <submittedName>
        <fullName evidence="8">Glycosyltransferase</fullName>
        <ecNumber evidence="8">2.4.-.-</ecNumber>
    </submittedName>
</protein>
<dbReference type="EC" id="2.4.-.-" evidence="8"/>
<evidence type="ECO:0000313" key="8">
    <source>
        <dbReference type="EMBL" id="MEA5582848.1"/>
    </source>
</evidence>
<dbReference type="Gene3D" id="3.40.50.11090">
    <property type="match status" value="1"/>
</dbReference>
<organism evidence="8 9">
    <name type="scientific">Nodularia harveyana UHCC-0300</name>
    <dbReference type="NCBI Taxonomy" id="2974287"/>
    <lineage>
        <taxon>Bacteria</taxon>
        <taxon>Bacillati</taxon>
        <taxon>Cyanobacteriota</taxon>
        <taxon>Cyanophyceae</taxon>
        <taxon>Nostocales</taxon>
        <taxon>Nodulariaceae</taxon>
        <taxon>Nodularia</taxon>
    </lineage>
</organism>
<evidence type="ECO:0000259" key="7">
    <source>
        <dbReference type="Pfam" id="PF00535"/>
    </source>
</evidence>
<dbReference type="Proteomes" id="UP001302120">
    <property type="component" value="Unassembled WGS sequence"/>
</dbReference>
<keyword evidence="3 8" id="KW-0328">Glycosyltransferase</keyword>
<comment type="caution">
    <text evidence="8">The sequence shown here is derived from an EMBL/GenBank/DDBJ whole genome shotgun (WGS) entry which is preliminary data.</text>
</comment>
<dbReference type="CDD" id="cd03801">
    <property type="entry name" value="GT4_PimA-like"/>
    <property type="match status" value="1"/>
</dbReference>
<dbReference type="EMBL" id="JAYGHG010000029">
    <property type="protein sequence ID" value="MEA5582848.1"/>
    <property type="molecule type" value="Genomic_DNA"/>
</dbReference>
<feature type="region of interest" description="Disordered" evidence="5">
    <location>
        <begin position="377"/>
        <end position="412"/>
    </location>
</feature>
<evidence type="ECO:0000256" key="1">
    <source>
        <dbReference type="ARBA" id="ARBA00004776"/>
    </source>
</evidence>
<gene>
    <name evidence="8" type="ORF">VB620_16050</name>
</gene>
<evidence type="ECO:0000313" key="9">
    <source>
        <dbReference type="Proteomes" id="UP001302120"/>
    </source>
</evidence>
<dbReference type="Pfam" id="PF00534">
    <property type="entry name" value="Glycos_transf_1"/>
    <property type="match status" value="1"/>
</dbReference>
<feature type="domain" description="Glycosyl transferase family 1" evidence="6">
    <location>
        <begin position="978"/>
        <end position="1109"/>
    </location>
</feature>
<dbReference type="Gene3D" id="3.90.550.10">
    <property type="entry name" value="Spore Coat Polysaccharide Biosynthesis Protein SpsA, Chain A"/>
    <property type="match status" value="1"/>
</dbReference>
<keyword evidence="4 8" id="KW-0808">Transferase</keyword>
<dbReference type="Gene3D" id="3.40.50.150">
    <property type="entry name" value="Vaccinia Virus protein VP39"/>
    <property type="match status" value="1"/>
</dbReference>
<evidence type="ECO:0000256" key="2">
    <source>
        <dbReference type="ARBA" id="ARBA00006739"/>
    </source>
</evidence>
<dbReference type="InterPro" id="IPR001173">
    <property type="entry name" value="Glyco_trans_2-like"/>
</dbReference>
<dbReference type="Gene3D" id="3.40.50.2000">
    <property type="entry name" value="Glycogen Phosphorylase B"/>
    <property type="match status" value="1"/>
</dbReference>